<dbReference type="EMBL" id="SOCP01000021">
    <property type="protein sequence ID" value="TDV41104.1"/>
    <property type="molecule type" value="Genomic_DNA"/>
</dbReference>
<dbReference type="InterPro" id="IPR015424">
    <property type="entry name" value="PyrdxlP-dep_Trfase"/>
</dbReference>
<dbReference type="InterPro" id="IPR015421">
    <property type="entry name" value="PyrdxlP-dep_Trfase_major"/>
</dbReference>
<dbReference type="GO" id="GO:0006520">
    <property type="term" value="P:amino acid metabolic process"/>
    <property type="evidence" value="ECO:0007669"/>
    <property type="project" value="TreeGrafter"/>
</dbReference>
<protein>
    <submittedName>
        <fullName evidence="3">1-aminocyclopropane-1-carboxylate synthase</fullName>
    </submittedName>
</protein>
<dbReference type="InterPro" id="IPR050478">
    <property type="entry name" value="Ethylene_sulfur-biosynth"/>
</dbReference>
<dbReference type="RefSeq" id="WP_133908034.1">
    <property type="nucleotide sequence ID" value="NZ_SOCP01000021.1"/>
</dbReference>
<dbReference type="PANTHER" id="PTHR43795:SF39">
    <property type="entry name" value="AMINOTRANSFERASE CLASS I_CLASSII DOMAIN-CONTAINING PROTEIN"/>
    <property type="match status" value="1"/>
</dbReference>
<dbReference type="Gene3D" id="3.90.1150.10">
    <property type="entry name" value="Aspartate Aminotransferase, domain 1"/>
    <property type="match status" value="1"/>
</dbReference>
<proteinExistence type="predicted"/>
<evidence type="ECO:0000259" key="2">
    <source>
        <dbReference type="Pfam" id="PF00155"/>
    </source>
</evidence>
<dbReference type="AlphaFoldDB" id="A0A4R7UY62"/>
<dbReference type="GO" id="GO:0008483">
    <property type="term" value="F:transaminase activity"/>
    <property type="evidence" value="ECO:0007669"/>
    <property type="project" value="TreeGrafter"/>
</dbReference>
<dbReference type="Pfam" id="PF00155">
    <property type="entry name" value="Aminotran_1_2"/>
    <property type="match status" value="1"/>
</dbReference>
<dbReference type="Proteomes" id="UP000294927">
    <property type="component" value="Unassembled WGS sequence"/>
</dbReference>
<evidence type="ECO:0000256" key="1">
    <source>
        <dbReference type="ARBA" id="ARBA00022898"/>
    </source>
</evidence>
<dbReference type="CDD" id="cd00609">
    <property type="entry name" value="AAT_like"/>
    <property type="match status" value="1"/>
</dbReference>
<name>A0A4R7UY62_9PSEU</name>
<organism evidence="3 4">
    <name type="scientific">Actinophytocola oryzae</name>
    <dbReference type="NCBI Taxonomy" id="502181"/>
    <lineage>
        <taxon>Bacteria</taxon>
        <taxon>Bacillati</taxon>
        <taxon>Actinomycetota</taxon>
        <taxon>Actinomycetes</taxon>
        <taxon>Pseudonocardiales</taxon>
        <taxon>Pseudonocardiaceae</taxon>
    </lineage>
</organism>
<dbReference type="InterPro" id="IPR015422">
    <property type="entry name" value="PyrdxlP-dep_Trfase_small"/>
</dbReference>
<evidence type="ECO:0000313" key="4">
    <source>
        <dbReference type="Proteomes" id="UP000294927"/>
    </source>
</evidence>
<comment type="caution">
    <text evidence="3">The sequence shown here is derived from an EMBL/GenBank/DDBJ whole genome shotgun (WGS) entry which is preliminary data.</text>
</comment>
<dbReference type="SUPFAM" id="SSF53383">
    <property type="entry name" value="PLP-dependent transferases"/>
    <property type="match status" value="1"/>
</dbReference>
<dbReference type="PRINTS" id="PR00753">
    <property type="entry name" value="ACCSYNTHASE"/>
</dbReference>
<dbReference type="InterPro" id="IPR004839">
    <property type="entry name" value="Aminotransferase_I/II_large"/>
</dbReference>
<reference evidence="3 4" key="1">
    <citation type="submission" date="2019-03" db="EMBL/GenBank/DDBJ databases">
        <title>Genomic Encyclopedia of Archaeal and Bacterial Type Strains, Phase II (KMG-II): from individual species to whole genera.</title>
        <authorList>
            <person name="Goeker M."/>
        </authorList>
    </citation>
    <scope>NUCLEOTIDE SEQUENCE [LARGE SCALE GENOMIC DNA]</scope>
    <source>
        <strain evidence="3 4">DSM 45499</strain>
    </source>
</reference>
<feature type="domain" description="Aminotransferase class I/classII large" evidence="2">
    <location>
        <begin position="66"/>
        <end position="379"/>
    </location>
</feature>
<sequence length="393" mass="41562">MTSRAAKLLAADVPAIAAAHFEAEADPYGPGNPGGYVNLGTADNRLVWDLLAPRLSVPPRQADVHYGLLYGTPELRSAVATLLAPVWPGVDAEDLVVVSGATAALDIVATTLCDPGDVILVPAPYYAAFDTDLTARSGARLLPVYLSPDDGFALDPVAIDRALTEARREGVPVRAIAVTSPSNPIGHVHSPTVLRDVVRVATAHSVDVIADEIYANSTFGAEFTSMVGERNVHAIWGLAKDFGLSGLKVGVLHTRDPEVLAAARALAYFAPVSTHTQALVTHLLSDGDWVEGFLTESRRRLHASATATMALLDDAGIGYVRADGGFSLWTDLRPHLGGTDEHTLWQRILREGRVNILPGSVFAAPEPGWFRLCHATGADTVATGIDRLAGVLS</sequence>
<dbReference type="GO" id="GO:0030170">
    <property type="term" value="F:pyridoxal phosphate binding"/>
    <property type="evidence" value="ECO:0007669"/>
    <property type="project" value="InterPro"/>
</dbReference>
<keyword evidence="1" id="KW-0663">Pyridoxal phosphate</keyword>
<dbReference type="OrthoDB" id="2192472at2"/>
<dbReference type="Gene3D" id="3.40.640.10">
    <property type="entry name" value="Type I PLP-dependent aspartate aminotransferase-like (Major domain)"/>
    <property type="match status" value="1"/>
</dbReference>
<gene>
    <name evidence="3" type="ORF">CLV71_121170</name>
</gene>
<keyword evidence="4" id="KW-1185">Reference proteome</keyword>
<evidence type="ECO:0000313" key="3">
    <source>
        <dbReference type="EMBL" id="TDV41104.1"/>
    </source>
</evidence>
<accession>A0A4R7UY62</accession>
<dbReference type="PANTHER" id="PTHR43795">
    <property type="entry name" value="BIFUNCTIONAL ASPARTATE AMINOTRANSFERASE AND GLUTAMATE/ASPARTATE-PREPHENATE AMINOTRANSFERASE-RELATED"/>
    <property type="match status" value="1"/>
</dbReference>